<comment type="caution">
    <text evidence="1">The sequence shown here is derived from an EMBL/GenBank/DDBJ whole genome shotgun (WGS) entry which is preliminary data.</text>
</comment>
<protein>
    <submittedName>
        <fullName evidence="1">DUF1778 domain-containing protein</fullName>
    </submittedName>
</protein>
<dbReference type="Pfam" id="PF21983">
    <property type="entry name" value="NikA-like"/>
    <property type="match status" value="1"/>
</dbReference>
<reference evidence="1" key="1">
    <citation type="submission" date="2021-04" db="EMBL/GenBank/DDBJ databases">
        <title>Genomic characterization of endocarditis-associated Neisseria elongata subsp. nitroreducens.</title>
        <authorList>
            <person name="Schorner M."/>
            <person name="Passarelli-Araujo H."/>
            <person name="Scheffer M."/>
            <person name="Barazzetti F."/>
            <person name="Martins J."/>
            <person name="Machado H."/>
            <person name="Palmeiro J."/>
            <person name="Bazzo M."/>
        </authorList>
    </citation>
    <scope>NUCLEOTIDE SEQUENCE</scope>
    <source>
        <strain evidence="1">Nel_M001</strain>
    </source>
</reference>
<dbReference type="AlphaFoldDB" id="A0A9X1CPH3"/>
<dbReference type="Proteomes" id="UP000708805">
    <property type="component" value="Unassembled WGS sequence"/>
</dbReference>
<evidence type="ECO:0000313" key="1">
    <source>
        <dbReference type="EMBL" id="MBS9340065.1"/>
    </source>
</evidence>
<organism evidence="1 2">
    <name type="scientific">Neisseria elongata subsp. nitroreducens</name>
    <dbReference type="NCBI Taxonomy" id="90367"/>
    <lineage>
        <taxon>Bacteria</taxon>
        <taxon>Pseudomonadati</taxon>
        <taxon>Pseudomonadota</taxon>
        <taxon>Betaproteobacteria</taxon>
        <taxon>Neisseriales</taxon>
        <taxon>Neisseriaceae</taxon>
        <taxon>Neisseria</taxon>
    </lineage>
</organism>
<name>A0A9X1CPH3_NEIEL</name>
<evidence type="ECO:0000313" key="2">
    <source>
        <dbReference type="Proteomes" id="UP000708805"/>
    </source>
</evidence>
<dbReference type="RefSeq" id="WP_214037500.1">
    <property type="nucleotide sequence ID" value="NZ_JAGJWT010000002.1"/>
</dbReference>
<gene>
    <name evidence="1" type="ORF">J8641_04375</name>
</gene>
<sequence>MSSENINTAAVIPGRPNIINVRFSAAEKAAIVEAANKQHLHISTFIRQAAMKTAERIGVETVQLS</sequence>
<dbReference type="EMBL" id="JAGJWT010000002">
    <property type="protein sequence ID" value="MBS9340065.1"/>
    <property type="molecule type" value="Genomic_DNA"/>
</dbReference>
<dbReference type="SUPFAM" id="SSF47598">
    <property type="entry name" value="Ribbon-helix-helix"/>
    <property type="match status" value="1"/>
</dbReference>
<dbReference type="Gene3D" id="1.20.5.780">
    <property type="entry name" value="Single helix bin"/>
    <property type="match status" value="1"/>
</dbReference>
<dbReference type="InterPro" id="IPR010985">
    <property type="entry name" value="Ribbon_hlx_hlx"/>
</dbReference>
<proteinExistence type="predicted"/>
<dbReference type="GO" id="GO:0006355">
    <property type="term" value="P:regulation of DNA-templated transcription"/>
    <property type="evidence" value="ECO:0007669"/>
    <property type="project" value="InterPro"/>
</dbReference>
<dbReference type="InterPro" id="IPR053842">
    <property type="entry name" value="NikA-like"/>
</dbReference>
<accession>A0A9X1CPH3</accession>